<gene>
    <name evidence="2" type="ORF">F2P81_001469</name>
</gene>
<reference evidence="2 3" key="1">
    <citation type="submission" date="2019-06" db="EMBL/GenBank/DDBJ databases">
        <title>Draft genomes of female and male turbot (Scophthalmus maximus).</title>
        <authorList>
            <person name="Xu H."/>
            <person name="Xu X.-W."/>
            <person name="Shao C."/>
            <person name="Chen S."/>
        </authorList>
    </citation>
    <scope>NUCLEOTIDE SEQUENCE [LARGE SCALE GENOMIC DNA]</scope>
    <source>
        <strain evidence="2">Ysfricsl-2016a</strain>
        <tissue evidence="2">Blood</tissue>
    </source>
</reference>
<evidence type="ECO:0000256" key="1">
    <source>
        <dbReference type="SAM" id="MobiDB-lite"/>
    </source>
</evidence>
<comment type="caution">
    <text evidence="2">The sequence shown here is derived from an EMBL/GenBank/DDBJ whole genome shotgun (WGS) entry which is preliminary data.</text>
</comment>
<feature type="compositionally biased region" description="Polar residues" evidence="1">
    <location>
        <begin position="1"/>
        <end position="15"/>
    </location>
</feature>
<sequence length="95" mass="10863">MTKTTICSLSFLSATPSPPEERPCITRVRLRITDWNVIEREDGEKEQERERTQQSREGGRPQRERGCTDEQSTAPEPVYGIRLLKGAELDSEDDV</sequence>
<evidence type="ECO:0000313" key="2">
    <source>
        <dbReference type="EMBL" id="KAF0044940.1"/>
    </source>
</evidence>
<organism evidence="2 3">
    <name type="scientific">Scophthalmus maximus</name>
    <name type="common">Turbot</name>
    <name type="synonym">Psetta maxima</name>
    <dbReference type="NCBI Taxonomy" id="52904"/>
    <lineage>
        <taxon>Eukaryota</taxon>
        <taxon>Metazoa</taxon>
        <taxon>Chordata</taxon>
        <taxon>Craniata</taxon>
        <taxon>Vertebrata</taxon>
        <taxon>Euteleostomi</taxon>
        <taxon>Actinopterygii</taxon>
        <taxon>Neopterygii</taxon>
        <taxon>Teleostei</taxon>
        <taxon>Neoteleostei</taxon>
        <taxon>Acanthomorphata</taxon>
        <taxon>Carangaria</taxon>
        <taxon>Pleuronectiformes</taxon>
        <taxon>Pleuronectoidei</taxon>
        <taxon>Scophthalmidae</taxon>
        <taxon>Scophthalmus</taxon>
    </lineage>
</organism>
<feature type="compositionally biased region" description="Basic and acidic residues" evidence="1">
    <location>
        <begin position="39"/>
        <end position="68"/>
    </location>
</feature>
<name>A0A6A4TMW7_SCOMX</name>
<dbReference type="Proteomes" id="UP000438429">
    <property type="component" value="Unassembled WGS sequence"/>
</dbReference>
<dbReference type="EMBL" id="VEVO01000002">
    <property type="protein sequence ID" value="KAF0044940.1"/>
    <property type="molecule type" value="Genomic_DNA"/>
</dbReference>
<dbReference type="AlphaFoldDB" id="A0A6A4TMW7"/>
<protein>
    <submittedName>
        <fullName evidence="2">Uncharacterized protein</fullName>
    </submittedName>
</protein>
<feature type="region of interest" description="Disordered" evidence="1">
    <location>
        <begin position="39"/>
        <end position="95"/>
    </location>
</feature>
<proteinExistence type="predicted"/>
<accession>A0A6A4TMW7</accession>
<feature type="region of interest" description="Disordered" evidence="1">
    <location>
        <begin position="1"/>
        <end position="21"/>
    </location>
</feature>
<evidence type="ECO:0000313" key="3">
    <source>
        <dbReference type="Proteomes" id="UP000438429"/>
    </source>
</evidence>